<evidence type="ECO:0000256" key="1">
    <source>
        <dbReference type="SAM" id="MobiDB-lite"/>
    </source>
</evidence>
<reference evidence="2" key="1">
    <citation type="journal article" date="2020" name="Nature">
        <title>Giant virus diversity and host interactions through global metagenomics.</title>
        <authorList>
            <person name="Schulz F."/>
            <person name="Roux S."/>
            <person name="Paez-Espino D."/>
            <person name="Jungbluth S."/>
            <person name="Walsh D.A."/>
            <person name="Denef V.J."/>
            <person name="McMahon K.D."/>
            <person name="Konstantinidis K.T."/>
            <person name="Eloe-Fadrosh E.A."/>
            <person name="Kyrpides N.C."/>
            <person name="Woyke T."/>
        </authorList>
    </citation>
    <scope>NUCLEOTIDE SEQUENCE</scope>
    <source>
        <strain evidence="2">GVMAG-M-3300013006-15</strain>
    </source>
</reference>
<sequence>MSSPHEPRLLEIIARLERSPKAIEPSDVLMMPEYINEKRAFFSALMPSYFDNFSAFIGYLPTQLQKFPLQNPPFVITGGAAVSIATGIPLDTPDVDVDISPLIDPSLQGVPLYSEEYPNKIHPLYFEYANTIFEIIVSKLIIPPMLQDITEEEAKQDIEVKKQERGQLKGKLYISLIIGLDYSKFIEIEGKQKKVYVKHSKIVVVGKYRDYIERILEFKFPTEPYKILDPRSFELGRNISSKSYLLAENLLVLKEKLRKLKEEEYNYNDIMKSLLQDQIDSVFEYLIRREKELRDAILLYKVRIQSHFYRIKSLLFPADVSFQHFYLAYLNILFVNSDKEIVINELRDFPMTADYAPLRDLYLQKFSIREPSEDFRPLILGTVKLKIAALNSKNFKPQVQAQEPQAQAPQAQVQALLTKSEVQAQAPQAPQAQAPQPQVQAQVEEPQAQAQEVQEVLPKSEPDDDGWQIVPVRGSSPVLSEEKVQKQDLQTFIEDLVDDAEMFKQPIEVIKKSIETQQTKEIEMRKKKPEKQIEPPKIKFSYVYFEESLSESPANLKLDITNIMKENYGDAEVVIFNSFTPFPQLILKEKIEDPLPYHNKLETYLTFYAMNLIEDFLLKILLFRNTDDIGKDMDLLNKFIEVLYIYYFNCVPKEIKMEQLARFMQHKEEMKEIKKNKKLERWYINKIWNMIIDWVKNLFGIMFDVLDKIPKEAQEELNLKPTQYSILIKRIMDKIPAVPEEVTDQIRTVILYECNELLKEVEALSFLVTFFLMILQLVAKVGPTKEVAPPVIIFSFPHVFKKDIYDKIYDKLQENGIKPVTKFFLLTNEFLSNKPNFKKLISTKFAQKNQAMLLELFLMHSQEYWRKKKDLTKFCIFIEIYLDLEKPVILNDAKILTAILEELDEMDEINLPEIIKIQCEQAYNSAEEIRSAVKPSIIIPVAPYPEKSQIKVIQQKSMANLEKEAQDAAAALLAEEEAEAKPKKGKGKGKGKRTRKLRIKA</sequence>
<accession>A0A6C0BH21</accession>
<organism evidence="2">
    <name type="scientific">viral metagenome</name>
    <dbReference type="NCBI Taxonomy" id="1070528"/>
    <lineage>
        <taxon>unclassified sequences</taxon>
        <taxon>metagenomes</taxon>
        <taxon>organismal metagenomes</taxon>
    </lineage>
</organism>
<dbReference type="AlphaFoldDB" id="A0A6C0BH21"/>
<proteinExistence type="predicted"/>
<protein>
    <submittedName>
        <fullName evidence="2">Uncharacterized protein</fullName>
    </submittedName>
</protein>
<feature type="region of interest" description="Disordered" evidence="1">
    <location>
        <begin position="422"/>
        <end position="469"/>
    </location>
</feature>
<feature type="region of interest" description="Disordered" evidence="1">
    <location>
        <begin position="976"/>
        <end position="1001"/>
    </location>
</feature>
<evidence type="ECO:0000313" key="2">
    <source>
        <dbReference type="EMBL" id="QHS91466.1"/>
    </source>
</evidence>
<name>A0A6C0BH21_9ZZZZ</name>
<dbReference type="EMBL" id="MN739162">
    <property type="protein sequence ID" value="QHS91466.1"/>
    <property type="molecule type" value="Genomic_DNA"/>
</dbReference>
<feature type="compositionally biased region" description="Low complexity" evidence="1">
    <location>
        <begin position="422"/>
        <end position="456"/>
    </location>
</feature>
<feature type="compositionally biased region" description="Basic residues" evidence="1">
    <location>
        <begin position="983"/>
        <end position="1001"/>
    </location>
</feature>